<evidence type="ECO:0000256" key="9">
    <source>
        <dbReference type="HAMAP-Rule" id="MF_01400"/>
    </source>
</evidence>
<dbReference type="GO" id="GO:0006979">
    <property type="term" value="P:response to oxidative stress"/>
    <property type="evidence" value="ECO:0007669"/>
    <property type="project" value="InterPro"/>
</dbReference>
<dbReference type="GO" id="GO:0005737">
    <property type="term" value="C:cytoplasm"/>
    <property type="evidence" value="ECO:0007669"/>
    <property type="project" value="TreeGrafter"/>
</dbReference>
<gene>
    <name evidence="9 11" type="primary">msrB</name>
    <name evidence="11" type="ORF">HMF8227_01685</name>
</gene>
<evidence type="ECO:0000256" key="4">
    <source>
        <dbReference type="ARBA" id="ARBA00022723"/>
    </source>
</evidence>
<dbReference type="PROSITE" id="PS51790">
    <property type="entry name" value="MSRB"/>
    <property type="match status" value="1"/>
</dbReference>
<dbReference type="SUPFAM" id="SSF51316">
    <property type="entry name" value="Mss4-like"/>
    <property type="match status" value="1"/>
</dbReference>
<feature type="domain" description="MsrB" evidence="10">
    <location>
        <begin position="20"/>
        <end position="142"/>
    </location>
</feature>
<evidence type="ECO:0000256" key="5">
    <source>
        <dbReference type="ARBA" id="ARBA00022833"/>
    </source>
</evidence>
<dbReference type="HAMAP" id="MF_01400">
    <property type="entry name" value="MsrB"/>
    <property type="match status" value="1"/>
</dbReference>
<dbReference type="KEGG" id="salh:HMF8227_01685"/>
<name>A0A2S2E3D7_9ALTE</name>
<evidence type="ECO:0000256" key="7">
    <source>
        <dbReference type="ARBA" id="ARBA00048488"/>
    </source>
</evidence>
<proteinExistence type="inferred from homology"/>
<feature type="binding site" evidence="9">
    <location>
        <position position="108"/>
    </location>
    <ligand>
        <name>Zn(2+)</name>
        <dbReference type="ChEBI" id="CHEBI:29105"/>
    </ligand>
</feature>
<dbReference type="PANTHER" id="PTHR10173:SF52">
    <property type="entry name" value="METHIONINE-R-SULFOXIDE REDUCTASE B1"/>
    <property type="match status" value="1"/>
</dbReference>
<keyword evidence="5 9" id="KW-0862">Zinc</keyword>
<evidence type="ECO:0000256" key="3">
    <source>
        <dbReference type="ARBA" id="ARBA00021130"/>
    </source>
</evidence>
<dbReference type="PANTHER" id="PTHR10173">
    <property type="entry name" value="METHIONINE SULFOXIDE REDUCTASE"/>
    <property type="match status" value="1"/>
</dbReference>
<evidence type="ECO:0000256" key="6">
    <source>
        <dbReference type="ARBA" id="ARBA00023002"/>
    </source>
</evidence>
<dbReference type="AlphaFoldDB" id="A0A2S2E3D7"/>
<dbReference type="GO" id="GO:0033743">
    <property type="term" value="F:peptide-methionine (R)-S-oxide reductase activity"/>
    <property type="evidence" value="ECO:0007669"/>
    <property type="project" value="UniProtKB-UniRule"/>
</dbReference>
<dbReference type="GO" id="GO:0030091">
    <property type="term" value="P:protein repair"/>
    <property type="evidence" value="ECO:0007669"/>
    <property type="project" value="InterPro"/>
</dbReference>
<dbReference type="Pfam" id="PF01641">
    <property type="entry name" value="SelR"/>
    <property type="match status" value="1"/>
</dbReference>
<dbReference type="InterPro" id="IPR028427">
    <property type="entry name" value="Met_Sox_Rdtase_MsrB"/>
</dbReference>
<comment type="similarity">
    <text evidence="1 9">Belongs to the MsrB Met sulfoxide reductase family.</text>
</comment>
<accession>A0A2S2E3D7</accession>
<keyword evidence="4 9" id="KW-0479">Metal-binding</keyword>
<feature type="active site" description="Nucleophile" evidence="9">
    <location>
        <position position="131"/>
    </location>
</feature>
<keyword evidence="12" id="KW-1185">Reference proteome</keyword>
<evidence type="ECO:0000313" key="11">
    <source>
        <dbReference type="EMBL" id="AWL12158.1"/>
    </source>
</evidence>
<keyword evidence="6 9" id="KW-0560">Oxidoreductase</keyword>
<evidence type="ECO:0000256" key="8">
    <source>
        <dbReference type="ARBA" id="ARBA00075819"/>
    </source>
</evidence>
<dbReference type="Gene3D" id="2.170.150.20">
    <property type="entry name" value="Peptide methionine sulfoxide reductase"/>
    <property type="match status" value="1"/>
</dbReference>
<reference evidence="11 12" key="1">
    <citation type="submission" date="2018-05" db="EMBL/GenBank/DDBJ databases">
        <title>Salinimonas sp. HMF8227 Genome sequencing and assembly.</title>
        <authorList>
            <person name="Kang H."/>
            <person name="Kang J."/>
            <person name="Cha I."/>
            <person name="Kim H."/>
            <person name="Joh K."/>
        </authorList>
    </citation>
    <scope>NUCLEOTIDE SEQUENCE [LARGE SCALE GENOMIC DNA]</scope>
    <source>
        <strain evidence="11 12">HMF8227</strain>
    </source>
</reference>
<feature type="binding site" evidence="9">
    <location>
        <position position="111"/>
    </location>
    <ligand>
        <name>Zn(2+)</name>
        <dbReference type="ChEBI" id="CHEBI:29105"/>
    </ligand>
</feature>
<evidence type="ECO:0000313" key="12">
    <source>
        <dbReference type="Proteomes" id="UP000245728"/>
    </source>
</evidence>
<dbReference type="EC" id="1.8.4.12" evidence="2 9"/>
<feature type="binding site" evidence="9">
    <location>
        <position position="59"/>
    </location>
    <ligand>
        <name>Zn(2+)</name>
        <dbReference type="ChEBI" id="CHEBI:29105"/>
    </ligand>
</feature>
<evidence type="ECO:0000259" key="10">
    <source>
        <dbReference type="PROSITE" id="PS51790"/>
    </source>
</evidence>
<dbReference type="InterPro" id="IPR011057">
    <property type="entry name" value="Mss4-like_sf"/>
</dbReference>
<feature type="binding site" evidence="9">
    <location>
        <position position="62"/>
    </location>
    <ligand>
        <name>Zn(2+)</name>
        <dbReference type="ChEBI" id="CHEBI:29105"/>
    </ligand>
</feature>
<evidence type="ECO:0000256" key="2">
    <source>
        <dbReference type="ARBA" id="ARBA00012499"/>
    </source>
</evidence>
<dbReference type="NCBIfam" id="TIGR00357">
    <property type="entry name" value="peptide-methionine (R)-S-oxide reductase MsrB"/>
    <property type="match status" value="1"/>
</dbReference>
<dbReference type="EMBL" id="CP029347">
    <property type="protein sequence ID" value="AWL12158.1"/>
    <property type="molecule type" value="Genomic_DNA"/>
</dbReference>
<organism evidence="11 12">
    <name type="scientific">Saliniradius amylolyticus</name>
    <dbReference type="NCBI Taxonomy" id="2183582"/>
    <lineage>
        <taxon>Bacteria</taxon>
        <taxon>Pseudomonadati</taxon>
        <taxon>Pseudomonadota</taxon>
        <taxon>Gammaproteobacteria</taxon>
        <taxon>Alteromonadales</taxon>
        <taxon>Alteromonadaceae</taxon>
        <taxon>Saliniradius</taxon>
    </lineage>
</organism>
<comment type="catalytic activity">
    <reaction evidence="7 9">
        <text>L-methionyl-[protein] + [thioredoxin]-disulfide + H2O = L-methionyl-(R)-S-oxide-[protein] + [thioredoxin]-dithiol</text>
        <dbReference type="Rhea" id="RHEA:24164"/>
        <dbReference type="Rhea" id="RHEA-COMP:10698"/>
        <dbReference type="Rhea" id="RHEA-COMP:10700"/>
        <dbReference type="Rhea" id="RHEA-COMP:12313"/>
        <dbReference type="Rhea" id="RHEA-COMP:12314"/>
        <dbReference type="ChEBI" id="CHEBI:15377"/>
        <dbReference type="ChEBI" id="CHEBI:16044"/>
        <dbReference type="ChEBI" id="CHEBI:29950"/>
        <dbReference type="ChEBI" id="CHEBI:45764"/>
        <dbReference type="ChEBI" id="CHEBI:50058"/>
        <dbReference type="EC" id="1.8.4.12"/>
    </reaction>
</comment>
<protein>
    <recommendedName>
        <fullName evidence="3 9">Peptide methionine sulfoxide reductase MsrB</fullName>
        <ecNumber evidence="2 9">1.8.4.12</ecNumber>
    </recommendedName>
    <alternativeName>
        <fullName evidence="8 9">Peptide-methionine (R)-S-oxide reductase</fullName>
    </alternativeName>
</protein>
<dbReference type="InterPro" id="IPR002579">
    <property type="entry name" value="Met_Sox_Rdtase_MsrB_dom"/>
</dbReference>
<comment type="cofactor">
    <cofactor evidence="9">
        <name>Zn(2+)</name>
        <dbReference type="ChEBI" id="CHEBI:29105"/>
    </cofactor>
    <text evidence="9">Binds 1 zinc ion per subunit. The zinc ion is important for the structural integrity of the protein.</text>
</comment>
<sequence>MCQPFLYRFDNFNLLMTKTEQQWRDQLTDEEYRVCRQKGTEAPFSGDLLDNEATGHYICTCCGARLFESDTKFDAGCGWPSFFEESPEGNVAYQEDRSHGMIRTEILCQQCDAHLGHVFPDGPPPTGKRYCVNSVSMKFIPTGNES</sequence>
<dbReference type="GO" id="GO:0008270">
    <property type="term" value="F:zinc ion binding"/>
    <property type="evidence" value="ECO:0007669"/>
    <property type="project" value="UniProtKB-UniRule"/>
</dbReference>
<dbReference type="FunFam" id="2.170.150.20:FF:000001">
    <property type="entry name" value="Peptide methionine sulfoxide reductase MsrB"/>
    <property type="match status" value="1"/>
</dbReference>
<evidence type="ECO:0000256" key="1">
    <source>
        <dbReference type="ARBA" id="ARBA00007174"/>
    </source>
</evidence>
<dbReference type="Proteomes" id="UP000245728">
    <property type="component" value="Chromosome"/>
</dbReference>